<dbReference type="InterPro" id="IPR013785">
    <property type="entry name" value="Aldolase_TIM"/>
</dbReference>
<evidence type="ECO:0000256" key="3">
    <source>
        <dbReference type="ARBA" id="ARBA00022723"/>
    </source>
</evidence>
<dbReference type="PANTHER" id="PTHR43409">
    <property type="entry name" value="ANAEROBIC MAGNESIUM-PROTOPORPHYRIN IX MONOMETHYL ESTER CYCLASE-RELATED"/>
    <property type="match status" value="1"/>
</dbReference>
<comment type="cofactor">
    <cofactor evidence="1">
        <name>[4Fe-4S] cluster</name>
        <dbReference type="ChEBI" id="CHEBI:49883"/>
    </cofactor>
</comment>
<dbReference type="SFLD" id="SFLDG01082">
    <property type="entry name" value="B12-binding_domain_containing"/>
    <property type="match status" value="1"/>
</dbReference>
<protein>
    <recommendedName>
        <fullName evidence="6">Radical SAM core domain-containing protein</fullName>
    </recommendedName>
</protein>
<gene>
    <name evidence="7" type="ORF">S01H1_64875</name>
</gene>
<dbReference type="Pfam" id="PF04055">
    <property type="entry name" value="Radical_SAM"/>
    <property type="match status" value="1"/>
</dbReference>
<feature type="domain" description="Radical SAM core" evidence="6">
    <location>
        <begin position="43"/>
        <end position="251"/>
    </location>
</feature>
<feature type="non-terminal residue" evidence="7">
    <location>
        <position position="251"/>
    </location>
</feature>
<evidence type="ECO:0000256" key="5">
    <source>
        <dbReference type="ARBA" id="ARBA00023014"/>
    </source>
</evidence>
<dbReference type="InterPro" id="IPR051198">
    <property type="entry name" value="BchE-like"/>
</dbReference>
<evidence type="ECO:0000256" key="4">
    <source>
        <dbReference type="ARBA" id="ARBA00023004"/>
    </source>
</evidence>
<dbReference type="GO" id="GO:0005829">
    <property type="term" value="C:cytosol"/>
    <property type="evidence" value="ECO:0007669"/>
    <property type="project" value="TreeGrafter"/>
</dbReference>
<feature type="non-terminal residue" evidence="7">
    <location>
        <position position="1"/>
    </location>
</feature>
<dbReference type="InterPro" id="IPR007197">
    <property type="entry name" value="rSAM"/>
</dbReference>
<dbReference type="GO" id="GO:0046872">
    <property type="term" value="F:metal ion binding"/>
    <property type="evidence" value="ECO:0007669"/>
    <property type="project" value="UniProtKB-KW"/>
</dbReference>
<dbReference type="PANTHER" id="PTHR43409:SF16">
    <property type="entry name" value="SLR0320 PROTEIN"/>
    <property type="match status" value="1"/>
</dbReference>
<organism evidence="7">
    <name type="scientific">marine sediment metagenome</name>
    <dbReference type="NCBI Taxonomy" id="412755"/>
    <lineage>
        <taxon>unclassified sequences</taxon>
        <taxon>metagenomes</taxon>
        <taxon>ecological metagenomes</taxon>
    </lineage>
</organism>
<keyword evidence="4" id="KW-0408">Iron</keyword>
<name>X0WPM8_9ZZZZ</name>
<accession>X0WPM8</accession>
<comment type="caution">
    <text evidence="7">The sequence shown here is derived from an EMBL/GenBank/DDBJ whole genome shotgun (WGS) entry which is preliminary data.</text>
</comment>
<evidence type="ECO:0000256" key="1">
    <source>
        <dbReference type="ARBA" id="ARBA00001966"/>
    </source>
</evidence>
<keyword evidence="2" id="KW-0949">S-adenosyl-L-methionine</keyword>
<dbReference type="GO" id="GO:0003824">
    <property type="term" value="F:catalytic activity"/>
    <property type="evidence" value="ECO:0007669"/>
    <property type="project" value="InterPro"/>
</dbReference>
<dbReference type="CDD" id="cd01335">
    <property type="entry name" value="Radical_SAM"/>
    <property type="match status" value="1"/>
</dbReference>
<dbReference type="SFLD" id="SFLDS00029">
    <property type="entry name" value="Radical_SAM"/>
    <property type="match status" value="1"/>
</dbReference>
<dbReference type="SUPFAM" id="SSF102114">
    <property type="entry name" value="Radical SAM enzymes"/>
    <property type="match status" value="1"/>
</dbReference>
<dbReference type="EMBL" id="BARS01042789">
    <property type="protein sequence ID" value="GAG32600.1"/>
    <property type="molecule type" value="Genomic_DNA"/>
</dbReference>
<keyword evidence="3" id="KW-0479">Metal-binding</keyword>
<dbReference type="InterPro" id="IPR058240">
    <property type="entry name" value="rSAM_sf"/>
</dbReference>
<evidence type="ECO:0000259" key="6">
    <source>
        <dbReference type="PROSITE" id="PS51918"/>
    </source>
</evidence>
<dbReference type="SMART" id="SM00729">
    <property type="entry name" value="Elp3"/>
    <property type="match status" value="1"/>
</dbReference>
<reference evidence="7" key="1">
    <citation type="journal article" date="2014" name="Front. Microbiol.">
        <title>High frequency of phylogenetically diverse reductive dehalogenase-homologous genes in deep subseafloor sedimentary metagenomes.</title>
        <authorList>
            <person name="Kawai M."/>
            <person name="Futagami T."/>
            <person name="Toyoda A."/>
            <person name="Takaki Y."/>
            <person name="Nishi S."/>
            <person name="Hori S."/>
            <person name="Arai W."/>
            <person name="Tsubouchi T."/>
            <person name="Morono Y."/>
            <person name="Uchiyama I."/>
            <person name="Ito T."/>
            <person name="Fujiyama A."/>
            <person name="Inagaki F."/>
            <person name="Takami H."/>
        </authorList>
    </citation>
    <scope>NUCLEOTIDE SEQUENCE</scope>
    <source>
        <strain evidence="7">Expedition CK06-06</strain>
    </source>
</reference>
<dbReference type="PROSITE" id="PS51918">
    <property type="entry name" value="RADICAL_SAM"/>
    <property type="match status" value="1"/>
</dbReference>
<dbReference type="AlphaFoldDB" id="X0WPM8"/>
<proteinExistence type="predicted"/>
<keyword evidence="5" id="KW-0411">Iron-sulfur</keyword>
<evidence type="ECO:0000313" key="7">
    <source>
        <dbReference type="EMBL" id="GAG32600.1"/>
    </source>
</evidence>
<dbReference type="InterPro" id="IPR006638">
    <property type="entry name" value="Elp3/MiaA/NifB-like_rSAM"/>
</dbReference>
<evidence type="ECO:0000256" key="2">
    <source>
        <dbReference type="ARBA" id="ARBA00022691"/>
    </source>
</evidence>
<sequence length="251" mass="27606">PSDVPGACYWAGQRVIVNGLAKVHDFGGLPSPAYDLVDYRKYVDQNAVLPIESKRGCALRCSFCPENADREGARLKPVALTVDEIERLTEQVGTRRLFFTDGLFHYPPEHAMALCKEIVKRQPDVRWFAGVNPVGLSRKMLEVMREAGCVGVSLGLDAVTDGMLKSYKKGFTQADIVRTLADLRAVGMPFAIYVLFGGPGETLGSVRSSLDFLDAQAPDKSVFIGMGIHVYRGTALERTARREGLIKRQGR</sequence>
<dbReference type="GO" id="GO:0051536">
    <property type="term" value="F:iron-sulfur cluster binding"/>
    <property type="evidence" value="ECO:0007669"/>
    <property type="project" value="UniProtKB-KW"/>
</dbReference>
<dbReference type="Gene3D" id="3.20.20.70">
    <property type="entry name" value="Aldolase class I"/>
    <property type="match status" value="1"/>
</dbReference>